<organism evidence="3 4">
    <name type="scientific">Lacipirellula limnantheis</name>
    <dbReference type="NCBI Taxonomy" id="2528024"/>
    <lineage>
        <taxon>Bacteria</taxon>
        <taxon>Pseudomonadati</taxon>
        <taxon>Planctomycetota</taxon>
        <taxon>Planctomycetia</taxon>
        <taxon>Pirellulales</taxon>
        <taxon>Lacipirellulaceae</taxon>
        <taxon>Lacipirellula</taxon>
    </lineage>
</organism>
<proteinExistence type="predicted"/>
<keyword evidence="2" id="KW-0472">Membrane</keyword>
<reference evidence="3 4" key="1">
    <citation type="submission" date="2019-02" db="EMBL/GenBank/DDBJ databases">
        <title>Deep-cultivation of Planctomycetes and their phenomic and genomic characterization uncovers novel biology.</title>
        <authorList>
            <person name="Wiegand S."/>
            <person name="Jogler M."/>
            <person name="Boedeker C."/>
            <person name="Pinto D."/>
            <person name="Vollmers J."/>
            <person name="Rivas-Marin E."/>
            <person name="Kohn T."/>
            <person name="Peeters S.H."/>
            <person name="Heuer A."/>
            <person name="Rast P."/>
            <person name="Oberbeckmann S."/>
            <person name="Bunk B."/>
            <person name="Jeske O."/>
            <person name="Meyerdierks A."/>
            <person name="Storesund J.E."/>
            <person name="Kallscheuer N."/>
            <person name="Luecker S."/>
            <person name="Lage O.M."/>
            <person name="Pohl T."/>
            <person name="Merkel B.J."/>
            <person name="Hornburger P."/>
            <person name="Mueller R.-W."/>
            <person name="Bruemmer F."/>
            <person name="Labrenz M."/>
            <person name="Spormann A.M."/>
            <person name="Op den Camp H."/>
            <person name="Overmann J."/>
            <person name="Amann R."/>
            <person name="Jetten M.S.M."/>
            <person name="Mascher T."/>
            <person name="Medema M.H."/>
            <person name="Devos D.P."/>
            <person name="Kaster A.-K."/>
            <person name="Ovreas L."/>
            <person name="Rohde M."/>
            <person name="Galperin M.Y."/>
            <person name="Jogler C."/>
        </authorList>
    </citation>
    <scope>NUCLEOTIDE SEQUENCE [LARGE SCALE GENOMIC DNA]</scope>
    <source>
        <strain evidence="3 4">I41</strain>
    </source>
</reference>
<evidence type="ECO:0000313" key="3">
    <source>
        <dbReference type="EMBL" id="QDT72087.1"/>
    </source>
</evidence>
<evidence type="ECO:0000256" key="1">
    <source>
        <dbReference type="SAM" id="MobiDB-lite"/>
    </source>
</evidence>
<dbReference type="OrthoDB" id="9975728at2"/>
<dbReference type="EMBL" id="CP036339">
    <property type="protein sequence ID" value="QDT72087.1"/>
    <property type="molecule type" value="Genomic_DNA"/>
</dbReference>
<feature type="transmembrane region" description="Helical" evidence="2">
    <location>
        <begin position="32"/>
        <end position="58"/>
    </location>
</feature>
<dbReference type="AlphaFoldDB" id="A0A517TUQ3"/>
<accession>A0A517TUQ3</accession>
<sequence>MTLSGRMPPSQAWALLAEAAQAEKLSPPASAAVLMALLGIALLGLLIIVVILLGGHWVRKQGSFRRGPSVPPDRLPISRRASEAAGPLDAETIAPTQADVDTVRQRPHRDETVS</sequence>
<evidence type="ECO:0000256" key="2">
    <source>
        <dbReference type="SAM" id="Phobius"/>
    </source>
</evidence>
<protein>
    <submittedName>
        <fullName evidence="3">Uncharacterized protein</fullName>
    </submittedName>
</protein>
<dbReference type="RefSeq" id="WP_145431687.1">
    <property type="nucleotide sequence ID" value="NZ_CP036339.1"/>
</dbReference>
<evidence type="ECO:0000313" key="4">
    <source>
        <dbReference type="Proteomes" id="UP000317909"/>
    </source>
</evidence>
<keyword evidence="2" id="KW-1133">Transmembrane helix</keyword>
<gene>
    <name evidence="3" type="ORF">I41_12530</name>
</gene>
<dbReference type="Proteomes" id="UP000317909">
    <property type="component" value="Chromosome"/>
</dbReference>
<dbReference type="KEGG" id="llh:I41_12530"/>
<keyword evidence="4" id="KW-1185">Reference proteome</keyword>
<keyword evidence="2" id="KW-0812">Transmembrane</keyword>
<feature type="region of interest" description="Disordered" evidence="1">
    <location>
        <begin position="61"/>
        <end position="114"/>
    </location>
</feature>
<name>A0A517TUQ3_9BACT</name>
<feature type="compositionally biased region" description="Basic and acidic residues" evidence="1">
    <location>
        <begin position="101"/>
        <end position="114"/>
    </location>
</feature>